<evidence type="ECO:0000313" key="4">
    <source>
        <dbReference type="EMBL" id="KAK2175422.1"/>
    </source>
</evidence>
<feature type="region of interest" description="Disordered" evidence="2">
    <location>
        <begin position="442"/>
        <end position="463"/>
    </location>
</feature>
<dbReference type="GO" id="GO:0006897">
    <property type="term" value="P:endocytosis"/>
    <property type="evidence" value="ECO:0007669"/>
    <property type="project" value="TreeGrafter"/>
</dbReference>
<evidence type="ECO:0000256" key="2">
    <source>
        <dbReference type="SAM" id="MobiDB-lite"/>
    </source>
</evidence>
<dbReference type="PANTHER" id="PTHR21663">
    <property type="entry name" value="HYPOTHETICAL HEAT DOMAIN-CONTAINING"/>
    <property type="match status" value="1"/>
</dbReference>
<comment type="caution">
    <text evidence="4">The sequence shown here is derived from an EMBL/GenBank/DDBJ whole genome shotgun (WGS) entry which is preliminary data.</text>
</comment>
<dbReference type="GO" id="GO:0005794">
    <property type="term" value="C:Golgi apparatus"/>
    <property type="evidence" value="ECO:0007669"/>
    <property type="project" value="TreeGrafter"/>
</dbReference>
<feature type="region of interest" description="Disordered" evidence="2">
    <location>
        <begin position="1044"/>
        <end position="1066"/>
    </location>
</feature>
<dbReference type="InterPro" id="IPR046837">
    <property type="entry name" value="Laa1/Sip1/HEATR5-like_HEAT"/>
</dbReference>
<comment type="similarity">
    <text evidence="1">Belongs to the HEATR5 family.</text>
</comment>
<accession>A0AAD9KQ35</accession>
<dbReference type="PANTHER" id="PTHR21663:SF0">
    <property type="entry name" value="HEAT REPEAT-CONTAINING PROTEIN 5B"/>
    <property type="match status" value="1"/>
</dbReference>
<evidence type="ECO:0008006" key="6">
    <source>
        <dbReference type="Google" id="ProtNLM"/>
    </source>
</evidence>
<proteinExistence type="inferred from homology"/>
<dbReference type="EMBL" id="JAODUO010000732">
    <property type="protein sequence ID" value="KAK2175422.1"/>
    <property type="molecule type" value="Genomic_DNA"/>
</dbReference>
<feature type="region of interest" description="Disordered" evidence="2">
    <location>
        <begin position="210"/>
        <end position="247"/>
    </location>
</feature>
<dbReference type="GO" id="GO:0042147">
    <property type="term" value="P:retrograde transport, endosome to Golgi"/>
    <property type="evidence" value="ECO:0007669"/>
    <property type="project" value="TreeGrafter"/>
</dbReference>
<feature type="chain" id="PRO_5042015762" description="HEAT repeat containing 5B" evidence="3">
    <location>
        <begin position="26"/>
        <end position="1083"/>
    </location>
</feature>
<protein>
    <recommendedName>
        <fullName evidence="6">HEAT repeat containing 5B</fullName>
    </recommendedName>
</protein>
<dbReference type="Gene3D" id="1.25.10.10">
    <property type="entry name" value="Leucine-rich Repeat Variant"/>
    <property type="match status" value="2"/>
</dbReference>
<keyword evidence="3" id="KW-0732">Signal</keyword>
<keyword evidence="5" id="KW-1185">Reference proteome</keyword>
<evidence type="ECO:0000256" key="3">
    <source>
        <dbReference type="SAM" id="SignalP"/>
    </source>
</evidence>
<dbReference type="GO" id="GO:0005829">
    <property type="term" value="C:cytosol"/>
    <property type="evidence" value="ECO:0007669"/>
    <property type="project" value="GOC"/>
</dbReference>
<feature type="signal peptide" evidence="3">
    <location>
        <begin position="1"/>
        <end position="25"/>
    </location>
</feature>
<feature type="compositionally biased region" description="Acidic residues" evidence="2">
    <location>
        <begin position="218"/>
        <end position="232"/>
    </location>
</feature>
<reference evidence="4" key="1">
    <citation type="journal article" date="2023" name="Mol. Biol. Evol.">
        <title>Third-Generation Sequencing Reveals the Adaptive Role of the Epigenome in Three Deep-Sea Polychaetes.</title>
        <authorList>
            <person name="Perez M."/>
            <person name="Aroh O."/>
            <person name="Sun Y."/>
            <person name="Lan Y."/>
            <person name="Juniper S.K."/>
            <person name="Young C.R."/>
            <person name="Angers B."/>
            <person name="Qian P.Y."/>
        </authorList>
    </citation>
    <scope>NUCLEOTIDE SEQUENCE</scope>
    <source>
        <strain evidence="4">R07B-5</strain>
    </source>
</reference>
<dbReference type="Pfam" id="PF25468">
    <property type="entry name" value="HEAT_HEATR5A"/>
    <property type="match status" value="1"/>
</dbReference>
<dbReference type="Pfam" id="PF20210">
    <property type="entry name" value="Laa1_Sip1_HTR5"/>
    <property type="match status" value="1"/>
</dbReference>
<dbReference type="Proteomes" id="UP001209878">
    <property type="component" value="Unassembled WGS sequence"/>
</dbReference>
<feature type="compositionally biased region" description="Basic and acidic residues" evidence="2">
    <location>
        <begin position="1044"/>
        <end position="1057"/>
    </location>
</feature>
<dbReference type="InterPro" id="IPR040108">
    <property type="entry name" value="Laa1/Sip1/HEATR5"/>
</dbReference>
<dbReference type="InterPro" id="IPR016024">
    <property type="entry name" value="ARM-type_fold"/>
</dbReference>
<evidence type="ECO:0000256" key="1">
    <source>
        <dbReference type="ARBA" id="ARBA00008304"/>
    </source>
</evidence>
<dbReference type="GO" id="GO:0030139">
    <property type="term" value="C:endocytic vesicle"/>
    <property type="evidence" value="ECO:0007669"/>
    <property type="project" value="TreeGrafter"/>
</dbReference>
<sequence>MFRGYVEPTLSLVLQLLLSVPPSSVDVHQCLGRCLAALITTLGPELQGNSSSVATARLSCLVCCAIMQDHYDSIVQAEAILCLQQCHLFAPRHVNLSTLVPHLCVILSSPHLLLRRAAMSCLRQLSQREAKEVFDHALALAAAPSDGRDRVITETGLEGALFSMLDKETDPKLCSDIQDTVVSMLQSLAVSKLTRWLQLIKAILQASSDAGSLNSPVDDGDAGQKEDDDDEAGLAVKSGETEGTRPTVAPRWPTRVFAVECLLKIMALCPVSLSDVDPAQVVDPASGGKVECLVSHLSELVRMAFIAATSDCDKLRLAGLAALQEIITKFAKVPEPEFPGHVILEQYQAQVGAALRPAFSPDTAPDVTSAACEVCSCWIGSGVARDLNDLRRVHQLLVSSLAKLKEGRDTTPLYSESASTMEKLSVLRAWAEVYMVAMDRESEKRQKVKQTGDEEEETERRRGVFSGGESLLSLVQPEMKTLSKQWLAALKDHALLSLPSEYSGQLPPDGGTFYTMDTMNAARTHYRKTWPPILYAASLWLKEAGFTSVDKDNSKPANMQADEGDTDRFHLLMGICVEAMCSPTSVQPLQTIMLCLKSIYTLLDDPWPRSRLGVDSALSIELLNVLHRLLLTRDSTDCFLLILDVVRQVVKSAEENLEIERTKLREERESKPANAVRTSDDSSDAMTHTTQLKSATVGDGGESGDIVPGKSIVFATLEVCLYVLVRHVPALNPSIPSTGFQTASVSSRWTEDTCQLMSTALQIMSQLPALCTPRGSVSILPTELFLMTGVIKELAPVTAETVPSVVTVVLQCLKTLCASSFTKDPACSADWVKLLQSSVATVLDFAKPDATRDHVGVDTSTLLLTLTVFTVSSPASVMRAPNLLQPTVGIFKDAWSSKSHEVRLKCLQTLGSICQLPDNCLSTPFIHGVVPAVIEFLLGVPRSRPSTDPELAVALEGVRLMESLVALAEDNTRIHLVSVLVPMLVSYLLDGDTLKMANKTSVKLHDSALQSLMKIGPQYPAHFRSVMQSSPDLRSLLEGAVKVQKERGSGTDGRDGSKAALAASSQPAKPTITLKTNFGNFTG</sequence>
<name>A0AAD9KQ35_RIDPI</name>
<dbReference type="AlphaFoldDB" id="A0AAD9KQ35"/>
<dbReference type="InterPro" id="IPR011989">
    <property type="entry name" value="ARM-like"/>
</dbReference>
<gene>
    <name evidence="4" type="ORF">NP493_734g02011</name>
</gene>
<dbReference type="SUPFAM" id="SSF48371">
    <property type="entry name" value="ARM repeat"/>
    <property type="match status" value="1"/>
</dbReference>
<feature type="region of interest" description="Disordered" evidence="2">
    <location>
        <begin position="665"/>
        <end position="687"/>
    </location>
</feature>
<evidence type="ECO:0000313" key="5">
    <source>
        <dbReference type="Proteomes" id="UP001209878"/>
    </source>
</evidence>
<dbReference type="GO" id="GO:0016020">
    <property type="term" value="C:membrane"/>
    <property type="evidence" value="ECO:0007669"/>
    <property type="project" value="TreeGrafter"/>
</dbReference>
<organism evidence="4 5">
    <name type="scientific">Ridgeia piscesae</name>
    <name type="common">Tubeworm</name>
    <dbReference type="NCBI Taxonomy" id="27915"/>
    <lineage>
        <taxon>Eukaryota</taxon>
        <taxon>Metazoa</taxon>
        <taxon>Spiralia</taxon>
        <taxon>Lophotrochozoa</taxon>
        <taxon>Annelida</taxon>
        <taxon>Polychaeta</taxon>
        <taxon>Sedentaria</taxon>
        <taxon>Canalipalpata</taxon>
        <taxon>Sabellida</taxon>
        <taxon>Siboglinidae</taxon>
        <taxon>Ridgeia</taxon>
    </lineage>
</organism>
<dbReference type="GO" id="GO:0008104">
    <property type="term" value="P:intracellular protein localization"/>
    <property type="evidence" value="ECO:0007669"/>
    <property type="project" value="TreeGrafter"/>
</dbReference>